<protein>
    <recommendedName>
        <fullName evidence="4">DUF1634 domain-containing protein</fullName>
    </recommendedName>
</protein>
<keyword evidence="1" id="KW-0472">Membrane</keyword>
<gene>
    <name evidence="2" type="ORF">FF125_20660</name>
</gene>
<feature type="transmembrane region" description="Helical" evidence="1">
    <location>
        <begin position="78"/>
        <end position="94"/>
    </location>
</feature>
<keyword evidence="1" id="KW-0812">Transmembrane</keyword>
<dbReference type="OrthoDB" id="1362378at2"/>
<name>A0A5B7TZB1_9FLAO</name>
<dbReference type="KEGG" id="fbe:FF125_20660"/>
<evidence type="ECO:0000313" key="2">
    <source>
        <dbReference type="EMBL" id="QCX40734.1"/>
    </source>
</evidence>
<dbReference type="EMBL" id="CP040749">
    <property type="protein sequence ID" value="QCX40734.1"/>
    <property type="molecule type" value="Genomic_DNA"/>
</dbReference>
<evidence type="ECO:0008006" key="4">
    <source>
        <dbReference type="Google" id="ProtNLM"/>
    </source>
</evidence>
<keyword evidence="1" id="KW-1133">Transmembrane helix</keyword>
<dbReference type="Proteomes" id="UP000306229">
    <property type="component" value="Chromosome"/>
</dbReference>
<organism evidence="2 3">
    <name type="scientific">Aureibaculum algae</name>
    <dbReference type="NCBI Taxonomy" id="2584122"/>
    <lineage>
        <taxon>Bacteria</taxon>
        <taxon>Pseudomonadati</taxon>
        <taxon>Bacteroidota</taxon>
        <taxon>Flavobacteriia</taxon>
        <taxon>Flavobacteriales</taxon>
        <taxon>Flavobacteriaceae</taxon>
        <taxon>Aureibaculum</taxon>
    </lineage>
</organism>
<feature type="transmembrane region" description="Helical" evidence="1">
    <location>
        <begin position="7"/>
        <end position="27"/>
    </location>
</feature>
<evidence type="ECO:0000313" key="3">
    <source>
        <dbReference type="Proteomes" id="UP000306229"/>
    </source>
</evidence>
<accession>A0A5B7TZB1</accession>
<sequence length="95" mass="10390">MGSVKKEIFIGILIGLAATAGGFYLYVEYALEGTFEESLAVLKENSLYGQVLSIAAIPNLIAFFIFIKKRQDYRARGVLIATLMVALLILAAQFV</sequence>
<feature type="transmembrane region" description="Helical" evidence="1">
    <location>
        <begin position="47"/>
        <end position="66"/>
    </location>
</feature>
<proteinExistence type="predicted"/>
<keyword evidence="3" id="KW-1185">Reference proteome</keyword>
<reference evidence="2 3" key="1">
    <citation type="submission" date="2019-05" db="EMBL/GenBank/DDBJ databases">
        <title>Algicella ahnfeltiae gen. nov., sp. nov., a novel marine bacterium of the family Flavobacteriaceae isolated from a red alga.</title>
        <authorList>
            <person name="Nedashkovskaya O.I."/>
            <person name="Kukhlevskiy A.D."/>
            <person name="Kim S.-G."/>
            <person name="Zhukova N.V."/>
            <person name="Mikhailov V.V."/>
        </authorList>
    </citation>
    <scope>NUCLEOTIDE SEQUENCE [LARGE SCALE GENOMIC DNA]</scope>
    <source>
        <strain evidence="2 3">10Alg115</strain>
    </source>
</reference>
<dbReference type="AlphaFoldDB" id="A0A5B7TZB1"/>
<evidence type="ECO:0000256" key="1">
    <source>
        <dbReference type="SAM" id="Phobius"/>
    </source>
</evidence>
<dbReference type="RefSeq" id="WP_117879958.1">
    <property type="nucleotide sequence ID" value="NZ_CP040749.1"/>
</dbReference>